<dbReference type="AlphaFoldDB" id="A0AAD5JXG9"/>
<evidence type="ECO:0000313" key="2">
    <source>
        <dbReference type="EMBL" id="KAI9245369.1"/>
    </source>
</evidence>
<feature type="transmembrane region" description="Helical" evidence="1">
    <location>
        <begin position="60"/>
        <end position="81"/>
    </location>
</feature>
<keyword evidence="3" id="KW-1185">Reference proteome</keyword>
<keyword evidence="1" id="KW-0472">Membrane</keyword>
<name>A0AAD5JXG9_9FUNG</name>
<organism evidence="2 3">
    <name type="scientific">Phascolomyces articulosus</name>
    <dbReference type="NCBI Taxonomy" id="60185"/>
    <lineage>
        <taxon>Eukaryota</taxon>
        <taxon>Fungi</taxon>
        <taxon>Fungi incertae sedis</taxon>
        <taxon>Mucoromycota</taxon>
        <taxon>Mucoromycotina</taxon>
        <taxon>Mucoromycetes</taxon>
        <taxon>Mucorales</taxon>
        <taxon>Lichtheimiaceae</taxon>
        <taxon>Phascolomyces</taxon>
    </lineage>
</organism>
<evidence type="ECO:0008006" key="4">
    <source>
        <dbReference type="Google" id="ProtNLM"/>
    </source>
</evidence>
<protein>
    <recommendedName>
        <fullName evidence="4">RRM domain-containing protein</fullName>
    </recommendedName>
</protein>
<comment type="caution">
    <text evidence="2">The sequence shown here is derived from an EMBL/GenBank/DDBJ whole genome shotgun (WGS) entry which is preliminary data.</text>
</comment>
<evidence type="ECO:0000313" key="3">
    <source>
        <dbReference type="Proteomes" id="UP001209540"/>
    </source>
</evidence>
<dbReference type="EMBL" id="JAIXMP010000052">
    <property type="protein sequence ID" value="KAI9245369.1"/>
    <property type="molecule type" value="Genomic_DNA"/>
</dbReference>
<gene>
    <name evidence="2" type="ORF">BDA99DRAFT_543702</name>
</gene>
<keyword evidence="1" id="KW-0812">Transmembrane</keyword>
<dbReference type="Proteomes" id="UP001209540">
    <property type="component" value="Unassembled WGS sequence"/>
</dbReference>
<accession>A0AAD5JXG9</accession>
<reference evidence="2" key="2">
    <citation type="submission" date="2023-02" db="EMBL/GenBank/DDBJ databases">
        <authorList>
            <consortium name="DOE Joint Genome Institute"/>
            <person name="Mondo S.J."/>
            <person name="Chang Y."/>
            <person name="Wang Y."/>
            <person name="Ahrendt S."/>
            <person name="Andreopoulos W."/>
            <person name="Barry K."/>
            <person name="Beard J."/>
            <person name="Benny G.L."/>
            <person name="Blankenship S."/>
            <person name="Bonito G."/>
            <person name="Cuomo C."/>
            <person name="Desiro A."/>
            <person name="Gervers K.A."/>
            <person name="Hundley H."/>
            <person name="Kuo A."/>
            <person name="LaButti K."/>
            <person name="Lang B.F."/>
            <person name="Lipzen A."/>
            <person name="O'Donnell K."/>
            <person name="Pangilinan J."/>
            <person name="Reynolds N."/>
            <person name="Sandor L."/>
            <person name="Smith M.W."/>
            <person name="Tsang A."/>
            <person name="Grigoriev I.V."/>
            <person name="Stajich J.E."/>
            <person name="Spatafora J.W."/>
        </authorList>
    </citation>
    <scope>NUCLEOTIDE SEQUENCE</scope>
    <source>
        <strain evidence="2">RSA 2281</strain>
    </source>
</reference>
<evidence type="ECO:0000256" key="1">
    <source>
        <dbReference type="SAM" id="Phobius"/>
    </source>
</evidence>
<keyword evidence="1" id="KW-1133">Transmembrane helix</keyword>
<proteinExistence type="predicted"/>
<reference evidence="2" key="1">
    <citation type="journal article" date="2022" name="IScience">
        <title>Evolution of zygomycete secretomes and the origins of terrestrial fungal ecologies.</title>
        <authorList>
            <person name="Chang Y."/>
            <person name="Wang Y."/>
            <person name="Mondo S."/>
            <person name="Ahrendt S."/>
            <person name="Andreopoulos W."/>
            <person name="Barry K."/>
            <person name="Beard J."/>
            <person name="Benny G.L."/>
            <person name="Blankenship S."/>
            <person name="Bonito G."/>
            <person name="Cuomo C."/>
            <person name="Desiro A."/>
            <person name="Gervers K.A."/>
            <person name="Hundley H."/>
            <person name="Kuo A."/>
            <person name="LaButti K."/>
            <person name="Lang B.F."/>
            <person name="Lipzen A."/>
            <person name="O'Donnell K."/>
            <person name="Pangilinan J."/>
            <person name="Reynolds N."/>
            <person name="Sandor L."/>
            <person name="Smith M.E."/>
            <person name="Tsang A."/>
            <person name="Grigoriev I.V."/>
            <person name="Stajich J.E."/>
            <person name="Spatafora J.W."/>
        </authorList>
    </citation>
    <scope>NUCLEOTIDE SEQUENCE</scope>
    <source>
        <strain evidence="2">RSA 2281</strain>
    </source>
</reference>
<sequence length="141" mass="16239">MQQINKLKGFGSVTFNNYDDAQKIINGMPTSKSCLPKSIVSYYIRNFTTLIKHQKEYNKQSSICIAATITTTLIIYALLCVERNRNHRRYAIKIDSLGIAPKKPKLRVYSEHFPIGVLRWAIRYLTFSLQQIIATSKKPKL</sequence>